<dbReference type="Pfam" id="PF08530">
    <property type="entry name" value="PepX_C"/>
    <property type="match status" value="1"/>
</dbReference>
<evidence type="ECO:0000259" key="3">
    <source>
        <dbReference type="SMART" id="SM00939"/>
    </source>
</evidence>
<dbReference type="eggNOG" id="COG2936">
    <property type="taxonomic scope" value="Bacteria"/>
</dbReference>
<feature type="domain" description="Xaa-Pro dipeptidyl-peptidase C-terminal" evidence="3">
    <location>
        <begin position="352"/>
        <end position="596"/>
    </location>
</feature>
<evidence type="ECO:0000256" key="1">
    <source>
        <dbReference type="ARBA" id="ARBA00008645"/>
    </source>
</evidence>
<evidence type="ECO:0000256" key="2">
    <source>
        <dbReference type="ARBA" id="ARBA00022801"/>
    </source>
</evidence>
<dbReference type="AlphaFoldDB" id="A0A066YT02"/>
<keyword evidence="2" id="KW-0378">Hydrolase</keyword>
<accession>A0A066YT02</accession>
<comment type="similarity">
    <text evidence="1">Belongs to the AB hydrolase superfamily.</text>
</comment>
<dbReference type="PANTHER" id="PTHR22946:SF9">
    <property type="entry name" value="POLYKETIDE TRANSFERASE AF380"/>
    <property type="match status" value="1"/>
</dbReference>
<gene>
    <name evidence="4" type="ORF">KCH_71590</name>
</gene>
<dbReference type="InterPro" id="IPR029058">
    <property type="entry name" value="AB_hydrolase_fold"/>
</dbReference>
<protein>
    <recommendedName>
        <fullName evidence="3">Xaa-Pro dipeptidyl-peptidase C-terminal domain-containing protein</fullName>
    </recommendedName>
</protein>
<comment type="caution">
    <text evidence="4">The sequence shown here is derived from an EMBL/GenBank/DDBJ whole genome shotgun (WGS) entry which is preliminary data.</text>
</comment>
<dbReference type="SUPFAM" id="SSF49785">
    <property type="entry name" value="Galactose-binding domain-like"/>
    <property type="match status" value="1"/>
</dbReference>
<dbReference type="HOGENOM" id="CLU_022401_1_0_11"/>
<dbReference type="Gene3D" id="3.40.50.1820">
    <property type="entry name" value="alpha/beta hydrolase"/>
    <property type="match status" value="1"/>
</dbReference>
<dbReference type="PANTHER" id="PTHR22946">
    <property type="entry name" value="DIENELACTONE HYDROLASE DOMAIN-CONTAINING PROTEIN-RELATED"/>
    <property type="match status" value="1"/>
</dbReference>
<dbReference type="RefSeq" id="WP_035869537.1">
    <property type="nucleotide sequence ID" value="NZ_KK853997.1"/>
</dbReference>
<dbReference type="InterPro" id="IPR008979">
    <property type="entry name" value="Galactose-bd-like_sf"/>
</dbReference>
<name>A0A066YT02_9ACTN</name>
<dbReference type="Gene3D" id="2.60.120.260">
    <property type="entry name" value="Galactose-binding domain-like"/>
    <property type="match status" value="1"/>
</dbReference>
<organism evidence="4 5">
    <name type="scientific">Kitasatospora cheerisanensis KCTC 2395</name>
    <dbReference type="NCBI Taxonomy" id="1348663"/>
    <lineage>
        <taxon>Bacteria</taxon>
        <taxon>Bacillati</taxon>
        <taxon>Actinomycetota</taxon>
        <taxon>Actinomycetes</taxon>
        <taxon>Kitasatosporales</taxon>
        <taxon>Streptomycetaceae</taxon>
        <taxon>Kitasatospora</taxon>
    </lineage>
</organism>
<dbReference type="OrthoDB" id="3276960at2"/>
<dbReference type="Pfam" id="PF02129">
    <property type="entry name" value="Peptidase_S15"/>
    <property type="match status" value="1"/>
</dbReference>
<proteinExistence type="inferred from homology"/>
<dbReference type="InterPro" id="IPR013736">
    <property type="entry name" value="Xaa-Pro_dipept_C"/>
</dbReference>
<dbReference type="Proteomes" id="UP000027178">
    <property type="component" value="Unassembled WGS sequence"/>
</dbReference>
<keyword evidence="5" id="KW-1185">Reference proteome</keyword>
<dbReference type="InterPro" id="IPR000383">
    <property type="entry name" value="Xaa-Pro-like_dom"/>
</dbReference>
<dbReference type="PATRIC" id="fig|1348663.4.peg.6921"/>
<dbReference type="GO" id="GO:0008239">
    <property type="term" value="F:dipeptidyl-peptidase activity"/>
    <property type="evidence" value="ECO:0007669"/>
    <property type="project" value="InterPro"/>
</dbReference>
<dbReference type="SUPFAM" id="SSF53474">
    <property type="entry name" value="alpha/beta-Hydrolases"/>
    <property type="match status" value="1"/>
</dbReference>
<reference evidence="4 5" key="1">
    <citation type="submission" date="2014-05" db="EMBL/GenBank/DDBJ databases">
        <title>Draft Genome Sequence of Kitasatospora cheerisanensis KCTC 2395.</title>
        <authorList>
            <person name="Nam D.H."/>
        </authorList>
    </citation>
    <scope>NUCLEOTIDE SEQUENCE [LARGE SCALE GENOMIC DNA]</scope>
    <source>
        <strain evidence="4 5">KCTC 2395</strain>
    </source>
</reference>
<sequence length="601" mass="64888">MTTADGEPIASITDATLADIAANGMWRGGGFDLNPSVLAVARALLAAVQGVAPAGTLPEELRELVARVLRQAGVTFPRIAVTEEIGLSAFAIKQQGPEPRPVVIMPAGWNAYGWLPFMAGYLTLAARGYHVLAYTPRGLGDPELPYTSDGFIDIAGPEDWSDGSKVITFAQEHFAPGRIGMMGLSYGSGISQLVAAHDPEDRVDAVVALSTWGNLATSLLHHDTRHTRAVQALIDFTGDDEDKKFDEKTRAILDDFRQGRNLQSVVDWGTVRSPETYVELTNTRGIPTMFSSTWHESLFPPGEAIDAFEKLTVPKYLNLWIGDHGAPEGAGITGVVGGAAFPGLLKPMKEAYDWLDHHLLEAANGVPDWPTVNSQVMFGYETAPVIGGSRRITVPARREPLASWAEATVRTEAWYLSGTGDDGDGTLSDKPSTGWAREFTAGHETNATAMDDIMTTGQKEWFGNPKNYDTGDFQETRLLLWFTEGLTGGRRIRGSATLRLTARTDEADAVTLVAYLLDVAPDDSAQIITHEPCTVTGLTPGTERTVNWTLQPAAYDLPDGHRLALVVNSRDRLYAFTGKENSTTVLGSPVGEEALLELPLG</sequence>
<dbReference type="SMART" id="SM00939">
    <property type="entry name" value="PepX_C"/>
    <property type="match status" value="1"/>
</dbReference>
<evidence type="ECO:0000313" key="5">
    <source>
        <dbReference type="Proteomes" id="UP000027178"/>
    </source>
</evidence>
<dbReference type="InterPro" id="IPR050261">
    <property type="entry name" value="FrsA_esterase"/>
</dbReference>
<dbReference type="EMBL" id="JNBY01000155">
    <property type="protein sequence ID" value="KDN81065.1"/>
    <property type="molecule type" value="Genomic_DNA"/>
</dbReference>
<evidence type="ECO:0000313" key="4">
    <source>
        <dbReference type="EMBL" id="KDN81065.1"/>
    </source>
</evidence>
<dbReference type="GO" id="GO:0052689">
    <property type="term" value="F:carboxylic ester hydrolase activity"/>
    <property type="evidence" value="ECO:0007669"/>
    <property type="project" value="UniProtKB-ARBA"/>
</dbReference>